<dbReference type="STRING" id="65489.A0A0D3GQR8"/>
<dbReference type="PANTHER" id="PTHR46431">
    <property type="entry name" value="EXPRESSED PROTEIN"/>
    <property type="match status" value="1"/>
</dbReference>
<dbReference type="eggNOG" id="ENOG502QV3G">
    <property type="taxonomic scope" value="Eukaryota"/>
</dbReference>
<dbReference type="PANTHER" id="PTHR46431:SF7">
    <property type="entry name" value="SNARE ASSOCIATED GOLGI PROTEIN FAMILY"/>
    <property type="match status" value="1"/>
</dbReference>
<feature type="transmembrane region" description="Helical" evidence="1">
    <location>
        <begin position="50"/>
        <end position="77"/>
    </location>
</feature>
<dbReference type="Gramene" id="OBART07G13690.1">
    <property type="protein sequence ID" value="OBART07G13690.1"/>
    <property type="gene ID" value="OBART07G13690"/>
</dbReference>
<organism evidence="3">
    <name type="scientific">Oryza barthii</name>
    <dbReference type="NCBI Taxonomy" id="65489"/>
    <lineage>
        <taxon>Eukaryota</taxon>
        <taxon>Viridiplantae</taxon>
        <taxon>Streptophyta</taxon>
        <taxon>Embryophyta</taxon>
        <taxon>Tracheophyta</taxon>
        <taxon>Spermatophyta</taxon>
        <taxon>Magnoliopsida</taxon>
        <taxon>Liliopsida</taxon>
        <taxon>Poales</taxon>
        <taxon>Poaceae</taxon>
        <taxon>BOP clade</taxon>
        <taxon>Oryzoideae</taxon>
        <taxon>Oryzeae</taxon>
        <taxon>Oryzinae</taxon>
        <taxon>Oryza</taxon>
    </lineage>
</organism>
<dbReference type="InterPro" id="IPR032816">
    <property type="entry name" value="VTT_dom"/>
</dbReference>
<feature type="transmembrane region" description="Helical" evidence="1">
    <location>
        <begin position="133"/>
        <end position="153"/>
    </location>
</feature>
<reference evidence="3" key="1">
    <citation type="journal article" date="2009" name="Rice">
        <title>De Novo Next Generation Sequencing of Plant Genomes.</title>
        <authorList>
            <person name="Rounsley S."/>
            <person name="Marri P.R."/>
            <person name="Yu Y."/>
            <person name="He R."/>
            <person name="Sisneros N."/>
            <person name="Goicoechea J.L."/>
            <person name="Lee S.J."/>
            <person name="Angelova A."/>
            <person name="Kudrna D."/>
            <person name="Luo M."/>
            <person name="Affourtit J."/>
            <person name="Desany B."/>
            <person name="Knight J."/>
            <person name="Niazi F."/>
            <person name="Egholm M."/>
            <person name="Wing R.A."/>
        </authorList>
    </citation>
    <scope>NUCLEOTIDE SEQUENCE [LARGE SCALE GENOMIC DNA]</scope>
    <source>
        <strain evidence="3">cv. IRGC 105608</strain>
    </source>
</reference>
<keyword evidence="1" id="KW-0472">Membrane</keyword>
<sequence>MGMSGATNGCGAGEYIRIPEDVEAGLGKEAGKGEGEGECPAVLRWRAIRWWAQVAALGILLAGAAAAAVVFLGPLVIKKHGNYISPPLPKAYLQEHMEWTQQASSVCAGVWGLDPQVIAPVIEWESRTFSRPVIALICFGAIAFFPSVLLPSSPFMWMAGMSFGYFYGFLIITAAMSIGMSLPFFIGSAFHSKIHRWLEKWPKKAAFVRLAGEGDWFHQFRAVALLRISPFPYIVFNYASVATNVKYGPYIAGSMAGTVHETFLAIYSGKLLQSLAVATTQGSFLSVDQIIYNGLGFSVAAVSTAAITIYAKKALQKLQADDELESAATTINFINVLNRGLWCNVNS</sequence>
<protein>
    <recommendedName>
        <fullName evidence="2">VTT domain-containing protein</fullName>
    </recommendedName>
</protein>
<evidence type="ECO:0000313" key="3">
    <source>
        <dbReference type="EnsemblPlants" id="OBART07G13690.1"/>
    </source>
</evidence>
<evidence type="ECO:0000259" key="2">
    <source>
        <dbReference type="Pfam" id="PF09335"/>
    </source>
</evidence>
<evidence type="ECO:0000313" key="4">
    <source>
        <dbReference type="Proteomes" id="UP000026960"/>
    </source>
</evidence>
<feature type="transmembrane region" description="Helical" evidence="1">
    <location>
        <begin position="165"/>
        <end position="190"/>
    </location>
</feature>
<reference evidence="3" key="2">
    <citation type="submission" date="2015-03" db="UniProtKB">
        <authorList>
            <consortium name="EnsemblPlants"/>
        </authorList>
    </citation>
    <scope>IDENTIFICATION</scope>
</reference>
<feature type="domain" description="VTT" evidence="2">
    <location>
        <begin position="150"/>
        <end position="270"/>
    </location>
</feature>
<keyword evidence="4" id="KW-1185">Reference proteome</keyword>
<dbReference type="HOGENOM" id="CLU_038944_2_2_1"/>
<evidence type="ECO:0000256" key="1">
    <source>
        <dbReference type="SAM" id="Phobius"/>
    </source>
</evidence>
<dbReference type="AlphaFoldDB" id="A0A0D3GQR8"/>
<name>A0A0D3GQR8_9ORYZ</name>
<dbReference type="PaxDb" id="65489-OBART07G13690.1"/>
<keyword evidence="1" id="KW-1133">Transmembrane helix</keyword>
<dbReference type="EnsemblPlants" id="OBART07G13690.1">
    <property type="protein sequence ID" value="OBART07G13690.1"/>
    <property type="gene ID" value="OBART07G13690"/>
</dbReference>
<accession>A0A0D3GQR8</accession>
<dbReference type="Proteomes" id="UP000026960">
    <property type="component" value="Chromosome 7"/>
</dbReference>
<keyword evidence="1" id="KW-0812">Transmembrane</keyword>
<proteinExistence type="predicted"/>
<dbReference type="Pfam" id="PF09335">
    <property type="entry name" value="VTT_dom"/>
    <property type="match status" value="1"/>
</dbReference>